<dbReference type="KEGG" id="smir:SMM_1132"/>
<dbReference type="OrthoDB" id="387431at2"/>
<dbReference type="STRING" id="838561.P344_06740"/>
<dbReference type="RefSeq" id="WP_025317862.1">
    <property type="nucleotide sequence ID" value="NZ_CP002082.1"/>
</dbReference>
<proteinExistence type="predicted"/>
<evidence type="ECO:0000313" key="1">
    <source>
        <dbReference type="EMBL" id="AHI58646.1"/>
    </source>
</evidence>
<name>W0GSF3_9MOLU</name>
<evidence type="ECO:0000313" key="2">
    <source>
        <dbReference type="Proteomes" id="UP000019260"/>
    </source>
</evidence>
<dbReference type="HOGENOM" id="CLU_2525874_0_0_14"/>
<dbReference type="AlphaFoldDB" id="W0GSF3"/>
<gene>
    <name evidence="1" type="ORF">P344_06740</name>
</gene>
<dbReference type="EMBL" id="CP006720">
    <property type="protein sequence ID" value="AHI58646.1"/>
    <property type="molecule type" value="Genomic_DNA"/>
</dbReference>
<keyword evidence="2" id="KW-1185">Reference proteome</keyword>
<dbReference type="KEGG" id="smia:P344_06740"/>
<sequence>MEMGIWNVVNLINQMAISKLGDELLSLNRAVSTFIQYVTVFTQALATVCSVLVANKIGEDDKEGLINMGFNVENLPPMFLLLAV</sequence>
<dbReference type="Proteomes" id="UP000019260">
    <property type="component" value="Chromosome"/>
</dbReference>
<protein>
    <submittedName>
        <fullName evidence="1">Uncharacterized protein</fullName>
    </submittedName>
</protein>
<reference evidence="1 2" key="1">
    <citation type="submission" date="2013-09" db="EMBL/GenBank/DDBJ databases">
        <title>Complete genome sequence of Spiroplasma mirum suckling mouse cataract agent.</title>
        <authorList>
            <person name="Landry C.A."/>
            <person name="Bastian F.O."/>
            <person name="Thune R.L."/>
        </authorList>
    </citation>
    <scope>NUCLEOTIDE SEQUENCE [LARGE SCALE GENOMIC DNA]</scope>
    <source>
        <strain evidence="1 2">SMCA</strain>
    </source>
</reference>
<organism evidence="1 2">
    <name type="scientific">Spiroplasma mirum ATCC 29335</name>
    <dbReference type="NCBI Taxonomy" id="838561"/>
    <lineage>
        <taxon>Bacteria</taxon>
        <taxon>Bacillati</taxon>
        <taxon>Mycoplasmatota</taxon>
        <taxon>Mollicutes</taxon>
        <taxon>Entomoplasmatales</taxon>
        <taxon>Spiroplasmataceae</taxon>
        <taxon>Spiroplasma</taxon>
    </lineage>
</organism>
<dbReference type="PATRIC" id="fig|838561.3.peg.1297"/>
<accession>W0GSF3</accession>